<dbReference type="PROSITE" id="PS50011">
    <property type="entry name" value="PROTEIN_KINASE_DOM"/>
    <property type="match status" value="1"/>
</dbReference>
<evidence type="ECO:0000256" key="9">
    <source>
        <dbReference type="SAM" id="MobiDB-lite"/>
    </source>
</evidence>
<dbReference type="Gene3D" id="1.10.510.10">
    <property type="entry name" value="Transferase(Phosphotransferase) domain 1"/>
    <property type="match status" value="1"/>
</dbReference>
<sequence length="502" mass="55629">LVVTYRNIFLKNNMIKIGDFGISRIMMGTSDLASTFIGTPYYMSPEVIRHAGYNSKSDIWSAGCILYEMCALRHAFDGTGLMGVMFAIVEGAMPKLPDKYSSSLADVLETMLRKDPAKRVSASEVLRIPYIAKHMQSLKQKMDQTRARGEGAARRPGGEGAAKMPGREGAERRPGREGAERRPGGEGVVKRPGGEGALRRPSGEGAPGRPGGDGAPGRLGGEGEPGRPRGDGAARRFGWEGRGGGAVAALTPMQRLQRKKQREADEAARQLSEAAAHNYSQNKERVQRLRTAQLSERPPWVEEHPEVFNSTAFQPQLPPSQQTRRGDSRAPPGRDSDDSDGIPEDPQLADTYYSQYDDFESSEEDDSDDEEEEIAEEPEVKKDDDRRGNRPGGHHRDDYGRLIHHMENALNLDASSGTFGDDVTVSQDTRIRNLKRQCDVVLGAEAFKKVYSYLRSARFQSSVSVTDEQVIRQLKRYCKNPADCFLVEQLLFLEEQARIDKL</sequence>
<keyword evidence="3" id="KW-0808">Transferase</keyword>
<gene>
    <name evidence="12" type="primary">LOC106806359</name>
</gene>
<evidence type="ECO:0000256" key="7">
    <source>
        <dbReference type="ARBA" id="ARBA00047899"/>
    </source>
</evidence>
<evidence type="ECO:0000256" key="6">
    <source>
        <dbReference type="ARBA" id="ARBA00022840"/>
    </source>
</evidence>
<dbReference type="SUPFAM" id="SSF56112">
    <property type="entry name" value="Protein kinase-like (PK-like)"/>
    <property type="match status" value="1"/>
</dbReference>
<dbReference type="InterPro" id="IPR000719">
    <property type="entry name" value="Prot_kinase_dom"/>
</dbReference>
<dbReference type="PANTHER" id="PTHR44899:SF8">
    <property type="entry name" value="NIMA-RELATED KINASE 11"/>
    <property type="match status" value="1"/>
</dbReference>
<dbReference type="Pfam" id="PF00069">
    <property type="entry name" value="Pkinase"/>
    <property type="match status" value="1"/>
</dbReference>
<feature type="compositionally biased region" description="Basic and acidic residues" evidence="9">
    <location>
        <begin position="165"/>
        <end position="202"/>
    </location>
</feature>
<evidence type="ECO:0000256" key="8">
    <source>
        <dbReference type="ARBA" id="ARBA00048679"/>
    </source>
</evidence>
<dbReference type="PANTHER" id="PTHR44899">
    <property type="entry name" value="CAMK FAMILY PROTEIN KINASE"/>
    <property type="match status" value="1"/>
</dbReference>
<evidence type="ECO:0000313" key="11">
    <source>
        <dbReference type="Proteomes" id="UP000695022"/>
    </source>
</evidence>
<feature type="compositionally biased region" description="Polar residues" evidence="9">
    <location>
        <begin position="308"/>
        <end position="323"/>
    </location>
</feature>
<feature type="compositionally biased region" description="Basic and acidic residues" evidence="9">
    <location>
        <begin position="140"/>
        <end position="157"/>
    </location>
</feature>
<keyword evidence="11" id="KW-1185">Reference proteome</keyword>
<comment type="catalytic activity">
    <reaction evidence="8">
        <text>L-seryl-[protein] + ATP = O-phospho-L-seryl-[protein] + ADP + H(+)</text>
        <dbReference type="Rhea" id="RHEA:17989"/>
        <dbReference type="Rhea" id="RHEA-COMP:9863"/>
        <dbReference type="Rhea" id="RHEA-COMP:11604"/>
        <dbReference type="ChEBI" id="CHEBI:15378"/>
        <dbReference type="ChEBI" id="CHEBI:29999"/>
        <dbReference type="ChEBI" id="CHEBI:30616"/>
        <dbReference type="ChEBI" id="CHEBI:83421"/>
        <dbReference type="ChEBI" id="CHEBI:456216"/>
        <dbReference type="EC" id="2.7.11.1"/>
    </reaction>
</comment>
<evidence type="ECO:0000313" key="12">
    <source>
        <dbReference type="RefSeq" id="XP_014663756.1"/>
    </source>
</evidence>
<name>A0ABM1DUY5_PRICU</name>
<dbReference type="RefSeq" id="XP_014663756.1">
    <property type="nucleotide sequence ID" value="XM_014808270.1"/>
</dbReference>
<accession>A0ABM1DUY5</accession>
<dbReference type="SMART" id="SM00220">
    <property type="entry name" value="S_TKc"/>
    <property type="match status" value="1"/>
</dbReference>
<reference evidence="12" key="1">
    <citation type="submission" date="2025-08" db="UniProtKB">
        <authorList>
            <consortium name="RefSeq"/>
        </authorList>
    </citation>
    <scope>IDENTIFICATION</scope>
</reference>
<dbReference type="InterPro" id="IPR011009">
    <property type="entry name" value="Kinase-like_dom_sf"/>
</dbReference>
<keyword evidence="6" id="KW-0067">ATP-binding</keyword>
<evidence type="ECO:0000256" key="1">
    <source>
        <dbReference type="ARBA" id="ARBA00012513"/>
    </source>
</evidence>
<protein>
    <recommendedName>
        <fullName evidence="1">non-specific serine/threonine protein kinase</fullName>
        <ecNumber evidence="1">2.7.11.1</ecNumber>
    </recommendedName>
</protein>
<feature type="compositionally biased region" description="Gly residues" evidence="9">
    <location>
        <begin position="205"/>
        <end position="223"/>
    </location>
</feature>
<evidence type="ECO:0000256" key="4">
    <source>
        <dbReference type="ARBA" id="ARBA00022741"/>
    </source>
</evidence>
<feature type="compositionally biased region" description="Basic and acidic residues" evidence="9">
    <location>
        <begin position="324"/>
        <end position="336"/>
    </location>
</feature>
<evidence type="ECO:0000256" key="3">
    <source>
        <dbReference type="ARBA" id="ARBA00022679"/>
    </source>
</evidence>
<dbReference type="InterPro" id="IPR051131">
    <property type="entry name" value="NEK_Ser/Thr_kinase_NIMA"/>
</dbReference>
<feature type="region of interest" description="Disordered" evidence="9">
    <location>
        <begin position="137"/>
        <end position="399"/>
    </location>
</feature>
<organism evidence="11 12">
    <name type="scientific">Priapulus caudatus</name>
    <name type="common">Priapulid worm</name>
    <dbReference type="NCBI Taxonomy" id="37621"/>
    <lineage>
        <taxon>Eukaryota</taxon>
        <taxon>Metazoa</taxon>
        <taxon>Ecdysozoa</taxon>
        <taxon>Scalidophora</taxon>
        <taxon>Priapulida</taxon>
        <taxon>Priapulimorpha</taxon>
        <taxon>Priapulimorphida</taxon>
        <taxon>Priapulidae</taxon>
        <taxon>Priapulus</taxon>
    </lineage>
</organism>
<proteinExistence type="predicted"/>
<dbReference type="Proteomes" id="UP000695022">
    <property type="component" value="Unplaced"/>
</dbReference>
<evidence type="ECO:0000256" key="2">
    <source>
        <dbReference type="ARBA" id="ARBA00022527"/>
    </source>
</evidence>
<evidence type="ECO:0000256" key="5">
    <source>
        <dbReference type="ARBA" id="ARBA00022777"/>
    </source>
</evidence>
<comment type="catalytic activity">
    <reaction evidence="7">
        <text>L-threonyl-[protein] + ATP = O-phospho-L-threonyl-[protein] + ADP + H(+)</text>
        <dbReference type="Rhea" id="RHEA:46608"/>
        <dbReference type="Rhea" id="RHEA-COMP:11060"/>
        <dbReference type="Rhea" id="RHEA-COMP:11605"/>
        <dbReference type="ChEBI" id="CHEBI:15378"/>
        <dbReference type="ChEBI" id="CHEBI:30013"/>
        <dbReference type="ChEBI" id="CHEBI:30616"/>
        <dbReference type="ChEBI" id="CHEBI:61977"/>
        <dbReference type="ChEBI" id="CHEBI:456216"/>
        <dbReference type="EC" id="2.7.11.1"/>
    </reaction>
</comment>
<keyword evidence="4" id="KW-0547">Nucleotide-binding</keyword>
<keyword evidence="5" id="KW-0418">Kinase</keyword>
<dbReference type="EC" id="2.7.11.1" evidence="1"/>
<dbReference type="GeneID" id="106806359"/>
<feature type="compositionally biased region" description="Acidic residues" evidence="9">
    <location>
        <begin position="357"/>
        <end position="377"/>
    </location>
</feature>
<feature type="non-terminal residue" evidence="12">
    <location>
        <position position="1"/>
    </location>
</feature>
<feature type="compositionally biased region" description="Basic and acidic residues" evidence="9">
    <location>
        <begin position="224"/>
        <end position="239"/>
    </location>
</feature>
<feature type="domain" description="Protein kinase" evidence="10">
    <location>
        <begin position="1"/>
        <end position="131"/>
    </location>
</feature>
<feature type="compositionally biased region" description="Basic and acidic residues" evidence="9">
    <location>
        <begin position="378"/>
        <end position="399"/>
    </location>
</feature>
<keyword evidence="2" id="KW-0723">Serine/threonine-protein kinase</keyword>
<evidence type="ECO:0000259" key="10">
    <source>
        <dbReference type="PROSITE" id="PS50011"/>
    </source>
</evidence>